<dbReference type="InterPro" id="IPR001646">
    <property type="entry name" value="5peptide_repeat"/>
</dbReference>
<comment type="caution">
    <text evidence="5">The sequence shown here is derived from an EMBL/GenBank/DDBJ whole genome shotgun (WGS) entry which is preliminary data.</text>
</comment>
<evidence type="ECO:0000256" key="4">
    <source>
        <dbReference type="SAM" id="SignalP"/>
    </source>
</evidence>
<dbReference type="SUPFAM" id="SSF50998">
    <property type="entry name" value="Quinoprotein alcohol dehydrogenase-like"/>
    <property type="match status" value="1"/>
</dbReference>
<gene>
    <name evidence="5" type="ORF">NDI38_06235</name>
</gene>
<evidence type="ECO:0000313" key="6">
    <source>
        <dbReference type="Proteomes" id="UP001476950"/>
    </source>
</evidence>
<dbReference type="Proteomes" id="UP001476950">
    <property type="component" value="Unassembled WGS sequence"/>
</dbReference>
<proteinExistence type="predicted"/>
<dbReference type="PROSITE" id="PS51257">
    <property type="entry name" value="PROKAR_LIPOPROTEIN"/>
    <property type="match status" value="1"/>
</dbReference>
<dbReference type="EMBL" id="JAMPLM010000003">
    <property type="protein sequence ID" value="MEP1058032.1"/>
    <property type="molecule type" value="Genomic_DNA"/>
</dbReference>
<dbReference type="PANTHER" id="PTHR19879:SF9">
    <property type="entry name" value="TRANSCRIPTION INITIATION FACTOR TFIID SUBUNIT 5"/>
    <property type="match status" value="1"/>
</dbReference>
<reference evidence="5 6" key="1">
    <citation type="submission" date="2022-04" db="EMBL/GenBank/DDBJ databases">
        <title>Positive selection, recombination, and allopatry shape intraspecific diversity of widespread and dominant cyanobacteria.</title>
        <authorList>
            <person name="Wei J."/>
            <person name="Shu W."/>
            <person name="Hu C."/>
        </authorList>
    </citation>
    <scope>NUCLEOTIDE SEQUENCE [LARGE SCALE GENOMIC DNA]</scope>
    <source>
        <strain evidence="5 6">AS-A4</strain>
    </source>
</reference>
<organism evidence="5 6">
    <name type="scientific">Stenomitos frigidus AS-A4</name>
    <dbReference type="NCBI Taxonomy" id="2933935"/>
    <lineage>
        <taxon>Bacteria</taxon>
        <taxon>Bacillati</taxon>
        <taxon>Cyanobacteriota</taxon>
        <taxon>Cyanophyceae</taxon>
        <taxon>Leptolyngbyales</taxon>
        <taxon>Leptolyngbyaceae</taxon>
        <taxon>Stenomitos</taxon>
    </lineage>
</organism>
<evidence type="ECO:0000256" key="2">
    <source>
        <dbReference type="ARBA" id="ARBA00022737"/>
    </source>
</evidence>
<feature type="repeat" description="WD" evidence="3">
    <location>
        <begin position="355"/>
        <end position="396"/>
    </location>
</feature>
<dbReference type="CDD" id="cd00200">
    <property type="entry name" value="WD40"/>
    <property type="match status" value="1"/>
</dbReference>
<dbReference type="PROSITE" id="PS00678">
    <property type="entry name" value="WD_REPEATS_1"/>
    <property type="match status" value="1"/>
</dbReference>
<dbReference type="Gene3D" id="2.160.20.80">
    <property type="entry name" value="E3 ubiquitin-protein ligase SopA"/>
    <property type="match status" value="1"/>
</dbReference>
<dbReference type="Gene3D" id="2.130.10.10">
    <property type="entry name" value="YVTN repeat-like/Quinoprotein amine dehydrogenase"/>
    <property type="match status" value="2"/>
</dbReference>
<dbReference type="Pfam" id="PF00805">
    <property type="entry name" value="Pentapeptide"/>
    <property type="match status" value="1"/>
</dbReference>
<dbReference type="PROSITE" id="PS50082">
    <property type="entry name" value="WD_REPEATS_2"/>
    <property type="match status" value="1"/>
</dbReference>
<dbReference type="InterPro" id="IPR019775">
    <property type="entry name" value="WD40_repeat_CS"/>
</dbReference>
<evidence type="ECO:0000256" key="3">
    <source>
        <dbReference type="PROSITE-ProRule" id="PRU00221"/>
    </source>
</evidence>
<dbReference type="SUPFAM" id="SSF141571">
    <property type="entry name" value="Pentapeptide repeat-like"/>
    <property type="match status" value="1"/>
</dbReference>
<dbReference type="InterPro" id="IPR011047">
    <property type="entry name" value="Quinoprotein_ADH-like_sf"/>
</dbReference>
<dbReference type="SMART" id="SM00320">
    <property type="entry name" value="WD40"/>
    <property type="match status" value="5"/>
</dbReference>
<keyword evidence="2" id="KW-0677">Repeat</keyword>
<keyword evidence="6" id="KW-1185">Reference proteome</keyword>
<name>A0ABV0KFM1_9CYAN</name>
<sequence>MKTVSVLTAVFAISILSLAGCQTIREQRLGMTKKCPNCNLRGANLTGLGLENADLKGADLREANLHGVVLDNADLSGANLQRADLGGAWLERANLQGANVDGANLEQAKLADANLQGASFRNAKLTGAVSSRQTNWCRAIMPSGARSTEPCVTAAATPPSVQPSKLPTPANLPACQLPPALTATSVPSSATRTSPALWRQATLNRTLHHFDYKTDRNARGVVGSVISLALSPNGKLLVSSSAEQIDNDPSANLTRLWHWQTKKVVCTLRGWAAEQPFSPNGQTLAVRLSDPSQKGEQIQFWDLRSGQLQQRFPGTHRLKGISPDGKILIMQADRVGPKVPVQLWALASGTLQHTLLAHTQDIEAIAFTPDGRSLATGSYDGTIRLWNLKTGAAIRTFDARSKVWSIAISPDGKTLVSGHGDFARTWNLKTGQLTHSLKGQATDYVRSVAISPDSQTIATGTHGEIKLWRLRDGGLINTLNNAPVDRGRLCASEVWSLKFSPDGQTLVSSNCEMINLWNYK</sequence>
<dbReference type="InterPro" id="IPR015943">
    <property type="entry name" value="WD40/YVTN_repeat-like_dom_sf"/>
</dbReference>
<dbReference type="Pfam" id="PF00400">
    <property type="entry name" value="WD40"/>
    <property type="match status" value="4"/>
</dbReference>
<dbReference type="PROSITE" id="PS50294">
    <property type="entry name" value="WD_REPEATS_REGION"/>
    <property type="match status" value="1"/>
</dbReference>
<accession>A0ABV0KFM1</accession>
<protein>
    <submittedName>
        <fullName evidence="5">Pentapeptide repeat-containing protein</fullName>
    </submittedName>
</protein>
<keyword evidence="4" id="KW-0732">Signal</keyword>
<dbReference type="RefSeq" id="WP_190451486.1">
    <property type="nucleotide sequence ID" value="NZ_JAMPLM010000003.1"/>
</dbReference>
<dbReference type="InterPro" id="IPR001680">
    <property type="entry name" value="WD40_rpt"/>
</dbReference>
<keyword evidence="1 3" id="KW-0853">WD repeat</keyword>
<evidence type="ECO:0000256" key="1">
    <source>
        <dbReference type="ARBA" id="ARBA00022574"/>
    </source>
</evidence>
<dbReference type="PANTHER" id="PTHR19879">
    <property type="entry name" value="TRANSCRIPTION INITIATION FACTOR TFIID"/>
    <property type="match status" value="1"/>
</dbReference>
<evidence type="ECO:0000313" key="5">
    <source>
        <dbReference type="EMBL" id="MEP1058032.1"/>
    </source>
</evidence>
<feature type="chain" id="PRO_5045059380" evidence="4">
    <location>
        <begin position="20"/>
        <end position="520"/>
    </location>
</feature>
<feature type="signal peptide" evidence="4">
    <location>
        <begin position="1"/>
        <end position="19"/>
    </location>
</feature>